<dbReference type="Gene3D" id="3.40.50.720">
    <property type="entry name" value="NAD(P)-binding Rossmann-like Domain"/>
    <property type="match status" value="1"/>
</dbReference>
<dbReference type="AlphaFoldDB" id="A0A2U8VX51"/>
<accession>A0A2U8VX51</accession>
<dbReference type="Gene3D" id="3.30.1780.10">
    <property type="entry name" value="ornithine cyclodeaminase, domain 1"/>
    <property type="match status" value="1"/>
</dbReference>
<gene>
    <name evidence="2" type="ORF">DK427_23695</name>
</gene>
<proteinExistence type="inferred from homology"/>
<dbReference type="OrthoDB" id="9801817at2"/>
<reference evidence="2 3" key="1">
    <citation type="submission" date="2018-05" db="EMBL/GenBank/DDBJ databases">
        <title>Complete Genome Sequence of Methylobacterium sp. 17Sr1-43.</title>
        <authorList>
            <person name="Srinivasan S."/>
        </authorList>
    </citation>
    <scope>NUCLEOTIDE SEQUENCE [LARGE SCALE GENOMIC DNA]</scope>
    <source>
        <strain evidence="2 3">17Sr1-43</strain>
    </source>
</reference>
<dbReference type="EMBL" id="CP029551">
    <property type="protein sequence ID" value="AWN38367.1"/>
    <property type="molecule type" value="Genomic_DNA"/>
</dbReference>
<dbReference type="Pfam" id="PF02423">
    <property type="entry name" value="OCD_Mu_crystall"/>
    <property type="match status" value="1"/>
</dbReference>
<dbReference type="SUPFAM" id="SSF51735">
    <property type="entry name" value="NAD(P)-binding Rossmann-fold domains"/>
    <property type="match status" value="1"/>
</dbReference>
<dbReference type="InterPro" id="IPR023401">
    <property type="entry name" value="ODC_N"/>
</dbReference>
<organism evidence="2 3">
    <name type="scientific">Methylobacterium radiodurans</name>
    <dbReference type="NCBI Taxonomy" id="2202828"/>
    <lineage>
        <taxon>Bacteria</taxon>
        <taxon>Pseudomonadati</taxon>
        <taxon>Pseudomonadota</taxon>
        <taxon>Alphaproteobacteria</taxon>
        <taxon>Hyphomicrobiales</taxon>
        <taxon>Methylobacteriaceae</taxon>
        <taxon>Methylobacterium</taxon>
    </lineage>
</organism>
<dbReference type="PIRSF" id="PIRSF001439">
    <property type="entry name" value="CryM"/>
    <property type="match status" value="1"/>
</dbReference>
<evidence type="ECO:0000256" key="1">
    <source>
        <dbReference type="ARBA" id="ARBA00008903"/>
    </source>
</evidence>
<dbReference type="PANTHER" id="PTHR13812:SF19">
    <property type="entry name" value="KETIMINE REDUCTASE MU-CRYSTALLIN"/>
    <property type="match status" value="1"/>
</dbReference>
<dbReference type="PANTHER" id="PTHR13812">
    <property type="entry name" value="KETIMINE REDUCTASE MU-CRYSTALLIN"/>
    <property type="match status" value="1"/>
</dbReference>
<dbReference type="RefSeq" id="WP_109953524.1">
    <property type="nucleotide sequence ID" value="NZ_CP029551.1"/>
</dbReference>
<dbReference type="InterPro" id="IPR036291">
    <property type="entry name" value="NAD(P)-bd_dom_sf"/>
</dbReference>
<keyword evidence="3" id="KW-1185">Reference proteome</keyword>
<evidence type="ECO:0000313" key="2">
    <source>
        <dbReference type="EMBL" id="AWN38367.1"/>
    </source>
</evidence>
<sequence length="323" mass="34558">MPSDAELLILSGPQVEPLLNPTEVLEAVRAAFVLHSERQGRVFPVVREHLDTGGVFGIKSGDVQARGLLGFKAAGFWPTNRDRGSEPHQATIMLFDPATGRPTCLIDGNAVTTARTGAAGALGMRHLARPDSARLCIFGTGVQARVQLTRTLEVLPAIREVRYLTAQGEPDADFEAAFAQSRTIRHVTNASAAVAASNVVITATPGNGPLFAAEAVQPGTHINAVGADTKGKRELPPGLLDKARVVVDDQEQAHRIGESQWYDHLDVTEIGDVLTGRVRFVRAATDITVFDMTGLALQDLTVAGMLESRARDGGHGTRTPWPW</sequence>
<dbReference type="Proteomes" id="UP000246058">
    <property type="component" value="Chromosome"/>
</dbReference>
<name>A0A2U8VX51_9HYPH</name>
<protein>
    <submittedName>
        <fullName evidence="2">Ornithine cyclodeaminase</fullName>
    </submittedName>
</protein>
<dbReference type="InterPro" id="IPR003462">
    <property type="entry name" value="ODC_Mu_crystall"/>
</dbReference>
<dbReference type="KEGG" id="meti:DK427_23695"/>
<dbReference type="GO" id="GO:0005737">
    <property type="term" value="C:cytoplasm"/>
    <property type="evidence" value="ECO:0007669"/>
    <property type="project" value="TreeGrafter"/>
</dbReference>
<evidence type="ECO:0000313" key="3">
    <source>
        <dbReference type="Proteomes" id="UP000246058"/>
    </source>
</evidence>
<comment type="similarity">
    <text evidence="1">Belongs to the ornithine cyclodeaminase/mu-crystallin family.</text>
</comment>